<evidence type="ECO:0000313" key="9">
    <source>
        <dbReference type="EMBL" id="PZP42337.1"/>
    </source>
</evidence>
<comment type="similarity">
    <text evidence="2">Belongs to the type II topoisomerase GyrA/ParC subunit family.</text>
</comment>
<dbReference type="Gene3D" id="3.90.199.10">
    <property type="entry name" value="Topoisomerase II, domain 5"/>
    <property type="match status" value="1"/>
</dbReference>
<evidence type="ECO:0000256" key="4">
    <source>
        <dbReference type="ARBA" id="ARBA00023125"/>
    </source>
</evidence>
<organism evidence="9 10">
    <name type="scientific">Pseudopedobacter saltans</name>
    <dbReference type="NCBI Taxonomy" id="151895"/>
    <lineage>
        <taxon>Bacteria</taxon>
        <taxon>Pseudomonadati</taxon>
        <taxon>Bacteroidota</taxon>
        <taxon>Sphingobacteriia</taxon>
        <taxon>Sphingobacteriales</taxon>
        <taxon>Sphingobacteriaceae</taxon>
        <taxon>Pseudopedobacter</taxon>
    </lineage>
</organism>
<dbReference type="GO" id="GO:0005524">
    <property type="term" value="F:ATP binding"/>
    <property type="evidence" value="ECO:0007669"/>
    <property type="project" value="InterPro"/>
</dbReference>
<dbReference type="InterPro" id="IPR050220">
    <property type="entry name" value="Type_II_DNA_Topoisomerases"/>
</dbReference>
<evidence type="ECO:0000256" key="5">
    <source>
        <dbReference type="ARBA" id="ARBA00023235"/>
    </source>
</evidence>
<dbReference type="EMBL" id="QFOI01000439">
    <property type="protein sequence ID" value="PZP42337.1"/>
    <property type="molecule type" value="Genomic_DNA"/>
</dbReference>
<dbReference type="PROSITE" id="PS52040">
    <property type="entry name" value="TOPO_IIA"/>
    <property type="match status" value="1"/>
</dbReference>
<dbReference type="GO" id="GO:0006265">
    <property type="term" value="P:DNA topological change"/>
    <property type="evidence" value="ECO:0007669"/>
    <property type="project" value="UniProtKB-UniRule"/>
</dbReference>
<evidence type="ECO:0000256" key="7">
    <source>
        <dbReference type="SAM" id="Coils"/>
    </source>
</evidence>
<evidence type="ECO:0000259" key="8">
    <source>
        <dbReference type="PROSITE" id="PS52040"/>
    </source>
</evidence>
<dbReference type="NCBIfam" id="NF007209">
    <property type="entry name" value="PRK09631.1"/>
    <property type="match status" value="1"/>
</dbReference>
<dbReference type="Gene3D" id="3.30.1360.40">
    <property type="match status" value="1"/>
</dbReference>
<dbReference type="SUPFAM" id="SSF56719">
    <property type="entry name" value="Type II DNA topoisomerase"/>
    <property type="match status" value="1"/>
</dbReference>
<reference evidence="9 10" key="1">
    <citation type="submission" date="2017-11" db="EMBL/GenBank/DDBJ databases">
        <title>Infants hospitalized years apart are colonized by the same room-sourced microbial strains.</title>
        <authorList>
            <person name="Brooks B."/>
            <person name="Olm M.R."/>
            <person name="Firek B.A."/>
            <person name="Baker R."/>
            <person name="Thomas B.C."/>
            <person name="Morowitz M.J."/>
            <person name="Banfield J.F."/>
        </authorList>
    </citation>
    <scope>NUCLEOTIDE SEQUENCE [LARGE SCALE GENOMIC DNA]</scope>
    <source>
        <strain evidence="9">S2_009_000_R2_76</strain>
    </source>
</reference>
<keyword evidence="3 6" id="KW-0799">Topoisomerase</keyword>
<evidence type="ECO:0000256" key="3">
    <source>
        <dbReference type="ARBA" id="ARBA00023029"/>
    </source>
</evidence>
<dbReference type="Gene3D" id="1.10.268.10">
    <property type="entry name" value="Topoisomerase, domain 3"/>
    <property type="match status" value="1"/>
</dbReference>
<dbReference type="InterPro" id="IPR013758">
    <property type="entry name" value="Topo_IIA_A/C_ab"/>
</dbReference>
<keyword evidence="5 6" id="KW-0413">Isomerase</keyword>
<evidence type="ECO:0000256" key="1">
    <source>
        <dbReference type="ARBA" id="ARBA00000185"/>
    </source>
</evidence>
<dbReference type="NCBIfam" id="NF009397">
    <property type="entry name" value="PRK12758.1"/>
    <property type="match status" value="1"/>
</dbReference>
<dbReference type="PANTHER" id="PTHR43493:SF5">
    <property type="entry name" value="DNA GYRASE SUBUNIT A, CHLOROPLASTIC_MITOCHONDRIAL"/>
    <property type="match status" value="1"/>
</dbReference>
<keyword evidence="7" id="KW-0175">Coiled coil</keyword>
<dbReference type="GO" id="GO:0009330">
    <property type="term" value="C:DNA topoisomerase type II (double strand cut, ATP-hydrolyzing) complex"/>
    <property type="evidence" value="ECO:0007669"/>
    <property type="project" value="TreeGrafter"/>
</dbReference>
<dbReference type="GO" id="GO:0003677">
    <property type="term" value="F:DNA binding"/>
    <property type="evidence" value="ECO:0007669"/>
    <property type="project" value="UniProtKB-UniRule"/>
</dbReference>
<sequence length="598" mass="67857">MAKEEKREIDLSIDTGVQGQYKSWFLDYASYVILERAVPAIEDGLKPVQRRILHAMKEMDDGRFNKVANIIGQSMQYHPHGDASIGDALVNMGQKDLLIETQGNWGDVRTGDDAAAARYIEARLSKFALEVAFNAKTTEWQLSYDGRKNEPVTLPMKFPLLLAQGAEGIAVGLSTKILPHNFIELCDASIKALKGKSFELFPDFQTGGMIDVSEYSDGKRGGKVKVRADIEELDKKTLVIKSVPYGCTTTSLKESIIKANDQGKIKIKKVTDETAANVAIYVELASGISPDITIDALYAFTDCEVSISPNACVIIEDKPHFQSVSHLLRVSSEHTKGLLEKELQIKLAELENKWHYTSLEKIFFEEKIYKELEKKYETWDDVIAAIDKAFNPFKSKLKRPIEREDILKLTEKPVRRIYRLDINELNEQIKNTEEEIKAVQYDLDHLTDYAVKYFENLKKKYGKGRERMTEIKTFDKVEARQVVIANTKLYVNRDEGFIGTSLKKDEFLCECSDLDDIIAFTKRGVMKVVKVADKVFIGKDIIYAAVFIKSDDRTTYNMIYADGKSGVSFAKRFNVTAITRDKEYDLTKGSEKSKVLYF</sequence>
<feature type="domain" description="Topo IIA-type catalytic" evidence="8">
    <location>
        <begin position="38"/>
        <end position="449"/>
    </location>
</feature>
<dbReference type="GO" id="GO:0003918">
    <property type="term" value="F:DNA topoisomerase type II (double strand cut, ATP-hydrolyzing) activity"/>
    <property type="evidence" value="ECO:0007669"/>
    <property type="project" value="UniProtKB-EC"/>
</dbReference>
<feature type="active site" description="O-(5'-phospho-DNA)-tyrosine intermediate" evidence="6">
    <location>
        <position position="119"/>
    </location>
</feature>
<accession>A0A2W5ELC1</accession>
<dbReference type="PANTHER" id="PTHR43493">
    <property type="entry name" value="DNA GYRASE/TOPOISOMERASE SUBUNIT A"/>
    <property type="match status" value="1"/>
</dbReference>
<dbReference type="SMART" id="SM00434">
    <property type="entry name" value="TOP4c"/>
    <property type="match status" value="1"/>
</dbReference>
<protein>
    <submittedName>
        <fullName evidence="9">DNA gyrase/topoisomerase IV subunit A</fullName>
    </submittedName>
</protein>
<dbReference type="GO" id="GO:0005737">
    <property type="term" value="C:cytoplasm"/>
    <property type="evidence" value="ECO:0007669"/>
    <property type="project" value="TreeGrafter"/>
</dbReference>
<evidence type="ECO:0000313" key="10">
    <source>
        <dbReference type="Proteomes" id="UP000249645"/>
    </source>
</evidence>
<evidence type="ECO:0000256" key="2">
    <source>
        <dbReference type="ARBA" id="ARBA00008263"/>
    </source>
</evidence>
<comment type="catalytic activity">
    <reaction evidence="1 6">
        <text>ATP-dependent breakage, passage and rejoining of double-stranded DNA.</text>
        <dbReference type="EC" id="5.6.2.2"/>
    </reaction>
</comment>
<dbReference type="InterPro" id="IPR013760">
    <property type="entry name" value="Topo_IIA-like_dom_sf"/>
</dbReference>
<gene>
    <name evidence="9" type="ORF">DI598_17055</name>
</gene>
<dbReference type="InterPro" id="IPR002205">
    <property type="entry name" value="Topo_IIA_dom_A"/>
</dbReference>
<dbReference type="Pfam" id="PF00521">
    <property type="entry name" value="DNA_topoisoIV"/>
    <property type="match status" value="1"/>
</dbReference>
<keyword evidence="4 6" id="KW-0238">DNA-binding</keyword>
<evidence type="ECO:0000256" key="6">
    <source>
        <dbReference type="PROSITE-ProRule" id="PRU01384"/>
    </source>
</evidence>
<dbReference type="Proteomes" id="UP000249645">
    <property type="component" value="Unassembled WGS sequence"/>
</dbReference>
<name>A0A2W5ELC1_9SPHI</name>
<feature type="non-terminal residue" evidence="9">
    <location>
        <position position="598"/>
    </location>
</feature>
<feature type="coiled-coil region" evidence="7">
    <location>
        <begin position="415"/>
        <end position="442"/>
    </location>
</feature>
<dbReference type="InterPro" id="IPR013757">
    <property type="entry name" value="Topo_IIA_A_a_sf"/>
</dbReference>
<dbReference type="AlphaFoldDB" id="A0A2W5ELC1"/>
<comment type="caution">
    <text evidence="9">The sequence shown here is derived from an EMBL/GenBank/DDBJ whole genome shotgun (WGS) entry which is preliminary data.</text>
</comment>
<proteinExistence type="inferred from homology"/>